<protein>
    <submittedName>
        <fullName evidence="7">RNA polymerase subunit sigma</fullName>
    </submittedName>
</protein>
<accession>A0A261VWL0</accession>
<dbReference type="Pfam" id="PF08281">
    <property type="entry name" value="Sigma70_r4_2"/>
    <property type="match status" value="1"/>
</dbReference>
<evidence type="ECO:0000313" key="8">
    <source>
        <dbReference type="Proteomes" id="UP000216429"/>
    </source>
</evidence>
<dbReference type="CDD" id="cd06171">
    <property type="entry name" value="Sigma70_r4"/>
    <property type="match status" value="1"/>
</dbReference>
<dbReference type="SUPFAM" id="SSF88659">
    <property type="entry name" value="Sigma3 and sigma4 domains of RNA polymerase sigma factors"/>
    <property type="match status" value="1"/>
</dbReference>
<dbReference type="GO" id="GO:0016987">
    <property type="term" value="F:sigma factor activity"/>
    <property type="evidence" value="ECO:0007669"/>
    <property type="project" value="UniProtKB-KW"/>
</dbReference>
<sequence>MDVGDGIADQIVPDPSSSHVEVLYGEHHGWLLGWLRRKLGNSFDAADLAHDTFVRVLRARDRDAIREPRSYLTTIAHGLVVSHWRHQAVERAWLQALAAQPEATVYSLEQRALILETLEDIASLLDGLPARVSSIFLLSQIEGLTYPQIAQQLGVSVNVVQKAMVRAMAQCYKTLYAQG</sequence>
<organism evidence="7 8">
    <name type="scientific">Bordetella genomosp. 12</name>
    <dbReference type="NCBI Taxonomy" id="463035"/>
    <lineage>
        <taxon>Bacteria</taxon>
        <taxon>Pseudomonadati</taxon>
        <taxon>Pseudomonadota</taxon>
        <taxon>Betaproteobacteria</taxon>
        <taxon>Burkholderiales</taxon>
        <taxon>Alcaligenaceae</taxon>
        <taxon>Bordetella</taxon>
    </lineage>
</organism>
<dbReference type="Pfam" id="PF04542">
    <property type="entry name" value="Sigma70_r2"/>
    <property type="match status" value="1"/>
</dbReference>
<dbReference type="InterPro" id="IPR014284">
    <property type="entry name" value="RNA_pol_sigma-70_dom"/>
</dbReference>
<keyword evidence="8" id="KW-1185">Reference proteome</keyword>
<dbReference type="Gene3D" id="1.10.1740.10">
    <property type="match status" value="1"/>
</dbReference>
<dbReference type="InterPro" id="IPR013325">
    <property type="entry name" value="RNA_pol_sigma_r2"/>
</dbReference>
<evidence type="ECO:0000256" key="2">
    <source>
        <dbReference type="ARBA" id="ARBA00023015"/>
    </source>
</evidence>
<name>A0A261VWL0_9BORD</name>
<evidence type="ECO:0000256" key="4">
    <source>
        <dbReference type="ARBA" id="ARBA00023163"/>
    </source>
</evidence>
<dbReference type="InterPro" id="IPR007627">
    <property type="entry name" value="RNA_pol_sigma70_r2"/>
</dbReference>
<evidence type="ECO:0000259" key="5">
    <source>
        <dbReference type="Pfam" id="PF04542"/>
    </source>
</evidence>
<dbReference type="Gene3D" id="1.10.10.10">
    <property type="entry name" value="Winged helix-like DNA-binding domain superfamily/Winged helix DNA-binding domain"/>
    <property type="match status" value="1"/>
</dbReference>
<dbReference type="PANTHER" id="PTHR43133">
    <property type="entry name" value="RNA POLYMERASE ECF-TYPE SIGMA FACTO"/>
    <property type="match status" value="1"/>
</dbReference>
<dbReference type="InterPro" id="IPR039425">
    <property type="entry name" value="RNA_pol_sigma-70-like"/>
</dbReference>
<dbReference type="InterPro" id="IPR013324">
    <property type="entry name" value="RNA_pol_sigma_r3/r4-like"/>
</dbReference>
<proteinExistence type="inferred from homology"/>
<dbReference type="InterPro" id="IPR036388">
    <property type="entry name" value="WH-like_DNA-bd_sf"/>
</dbReference>
<dbReference type="AlphaFoldDB" id="A0A261VWL0"/>
<dbReference type="PANTHER" id="PTHR43133:SF63">
    <property type="entry name" value="RNA POLYMERASE SIGMA FACTOR FECI-RELATED"/>
    <property type="match status" value="1"/>
</dbReference>
<evidence type="ECO:0000256" key="3">
    <source>
        <dbReference type="ARBA" id="ARBA00023082"/>
    </source>
</evidence>
<evidence type="ECO:0000256" key="1">
    <source>
        <dbReference type="ARBA" id="ARBA00010641"/>
    </source>
</evidence>
<feature type="domain" description="RNA polymerase sigma factor 70 region 4 type 2" evidence="6">
    <location>
        <begin position="119"/>
        <end position="171"/>
    </location>
</feature>
<dbReference type="Proteomes" id="UP000216429">
    <property type="component" value="Unassembled WGS sequence"/>
</dbReference>
<keyword evidence="4" id="KW-0804">Transcription</keyword>
<dbReference type="GO" id="GO:0006352">
    <property type="term" value="P:DNA-templated transcription initiation"/>
    <property type="evidence" value="ECO:0007669"/>
    <property type="project" value="InterPro"/>
</dbReference>
<dbReference type="GO" id="GO:0003677">
    <property type="term" value="F:DNA binding"/>
    <property type="evidence" value="ECO:0007669"/>
    <property type="project" value="InterPro"/>
</dbReference>
<keyword evidence="3" id="KW-0731">Sigma factor</keyword>
<dbReference type="RefSeq" id="WP_094810527.1">
    <property type="nucleotide sequence ID" value="NZ_NEVU01000001.1"/>
</dbReference>
<keyword evidence="2" id="KW-0805">Transcription regulation</keyword>
<dbReference type="NCBIfam" id="NF009180">
    <property type="entry name" value="PRK12528.1"/>
    <property type="match status" value="1"/>
</dbReference>
<comment type="caution">
    <text evidence="7">The sequence shown here is derived from an EMBL/GenBank/DDBJ whole genome shotgun (WGS) entry which is preliminary data.</text>
</comment>
<reference evidence="8" key="1">
    <citation type="submission" date="2017-05" db="EMBL/GenBank/DDBJ databases">
        <title>Complete and WGS of Bordetella genogroups.</title>
        <authorList>
            <person name="Spilker T."/>
            <person name="Lipuma J."/>
        </authorList>
    </citation>
    <scope>NUCLEOTIDE SEQUENCE [LARGE SCALE GENOMIC DNA]</scope>
    <source>
        <strain evidence="8">AU6712</strain>
    </source>
</reference>
<dbReference type="SUPFAM" id="SSF88946">
    <property type="entry name" value="Sigma2 domain of RNA polymerase sigma factors"/>
    <property type="match status" value="1"/>
</dbReference>
<dbReference type="OrthoDB" id="8654550at2"/>
<dbReference type="InterPro" id="IPR013249">
    <property type="entry name" value="RNA_pol_sigma70_r4_t2"/>
</dbReference>
<dbReference type="EMBL" id="NEVU01000001">
    <property type="protein sequence ID" value="OZI77683.1"/>
    <property type="molecule type" value="Genomic_DNA"/>
</dbReference>
<evidence type="ECO:0000313" key="7">
    <source>
        <dbReference type="EMBL" id="OZI77683.1"/>
    </source>
</evidence>
<gene>
    <name evidence="7" type="ORF">CAL22_03900</name>
</gene>
<evidence type="ECO:0000259" key="6">
    <source>
        <dbReference type="Pfam" id="PF08281"/>
    </source>
</evidence>
<feature type="domain" description="RNA polymerase sigma-70 region 2" evidence="5">
    <location>
        <begin position="23"/>
        <end position="88"/>
    </location>
</feature>
<comment type="similarity">
    <text evidence="1">Belongs to the sigma-70 factor family. ECF subfamily.</text>
</comment>
<dbReference type="NCBIfam" id="TIGR02937">
    <property type="entry name" value="sigma70-ECF"/>
    <property type="match status" value="1"/>
</dbReference>